<evidence type="ECO:0000313" key="2">
    <source>
        <dbReference type="Proteomes" id="UP000054279"/>
    </source>
</evidence>
<evidence type="ECO:0000313" key="1">
    <source>
        <dbReference type="EMBL" id="KIJ41873.1"/>
    </source>
</evidence>
<sequence length="177" mass="19796">MPCNPAHVSPHHPKLVKVYPQNPNNKSYLCLTCDQLFKDIEGANYHIFNSVGIFKCPLCQIAPFTSAKALNEHLKLGHNILLDKRHRTAINPPSVISNTQSNIHQVFPAIMKENGHVSRMNEYNCSCGKTFSDAHNAKLHVIHEAYIHCCGICCKLFKRSTDAAKHCTSAETSLYTP</sequence>
<name>A0A0C9UFV1_SPHS4</name>
<gene>
    <name evidence="1" type="ORF">M422DRAFT_31639</name>
</gene>
<dbReference type="AlphaFoldDB" id="A0A0C9UFV1"/>
<dbReference type="OrthoDB" id="3069995at2759"/>
<dbReference type="HOGENOM" id="CLU_1321650_0_0_1"/>
<evidence type="ECO:0008006" key="3">
    <source>
        <dbReference type="Google" id="ProtNLM"/>
    </source>
</evidence>
<accession>A0A0C9UFV1</accession>
<protein>
    <recommendedName>
        <fullName evidence="3">C2H2-type domain-containing protein</fullName>
    </recommendedName>
</protein>
<dbReference type="Gene3D" id="3.30.160.60">
    <property type="entry name" value="Classic Zinc Finger"/>
    <property type="match status" value="1"/>
</dbReference>
<organism evidence="1 2">
    <name type="scientific">Sphaerobolus stellatus (strain SS14)</name>
    <dbReference type="NCBI Taxonomy" id="990650"/>
    <lineage>
        <taxon>Eukaryota</taxon>
        <taxon>Fungi</taxon>
        <taxon>Dikarya</taxon>
        <taxon>Basidiomycota</taxon>
        <taxon>Agaricomycotina</taxon>
        <taxon>Agaricomycetes</taxon>
        <taxon>Phallomycetidae</taxon>
        <taxon>Geastrales</taxon>
        <taxon>Sphaerobolaceae</taxon>
        <taxon>Sphaerobolus</taxon>
    </lineage>
</organism>
<reference evidence="1 2" key="1">
    <citation type="submission" date="2014-06" db="EMBL/GenBank/DDBJ databases">
        <title>Evolutionary Origins and Diversification of the Mycorrhizal Mutualists.</title>
        <authorList>
            <consortium name="DOE Joint Genome Institute"/>
            <consortium name="Mycorrhizal Genomics Consortium"/>
            <person name="Kohler A."/>
            <person name="Kuo A."/>
            <person name="Nagy L.G."/>
            <person name="Floudas D."/>
            <person name="Copeland A."/>
            <person name="Barry K.W."/>
            <person name="Cichocki N."/>
            <person name="Veneault-Fourrey C."/>
            <person name="LaButti K."/>
            <person name="Lindquist E.A."/>
            <person name="Lipzen A."/>
            <person name="Lundell T."/>
            <person name="Morin E."/>
            <person name="Murat C."/>
            <person name="Riley R."/>
            <person name="Ohm R."/>
            <person name="Sun H."/>
            <person name="Tunlid A."/>
            <person name="Henrissat B."/>
            <person name="Grigoriev I.V."/>
            <person name="Hibbett D.S."/>
            <person name="Martin F."/>
        </authorList>
    </citation>
    <scope>NUCLEOTIDE SEQUENCE [LARGE SCALE GENOMIC DNA]</scope>
    <source>
        <strain evidence="1 2">SS14</strain>
    </source>
</reference>
<proteinExistence type="predicted"/>
<dbReference type="Proteomes" id="UP000054279">
    <property type="component" value="Unassembled WGS sequence"/>
</dbReference>
<keyword evidence="2" id="KW-1185">Reference proteome</keyword>
<dbReference type="EMBL" id="KN837134">
    <property type="protein sequence ID" value="KIJ41873.1"/>
    <property type="molecule type" value="Genomic_DNA"/>
</dbReference>